<dbReference type="InterPro" id="IPR016181">
    <property type="entry name" value="Acyl_CoA_acyltransferase"/>
</dbReference>
<dbReference type="EMBL" id="JACHXK010000007">
    <property type="protein sequence ID" value="MBB3111322.1"/>
    <property type="molecule type" value="Genomic_DNA"/>
</dbReference>
<evidence type="ECO:0000256" key="1">
    <source>
        <dbReference type="ARBA" id="ARBA00022679"/>
    </source>
</evidence>
<evidence type="ECO:0000259" key="3">
    <source>
        <dbReference type="PROSITE" id="PS51186"/>
    </source>
</evidence>
<accession>A0A7W5AYX3</accession>
<dbReference type="Pfam" id="PF00583">
    <property type="entry name" value="Acetyltransf_1"/>
    <property type="match status" value="1"/>
</dbReference>
<dbReference type="InterPro" id="IPR000182">
    <property type="entry name" value="GNAT_dom"/>
</dbReference>
<comment type="caution">
    <text evidence="4">The sequence shown here is derived from an EMBL/GenBank/DDBJ whole genome shotgun (WGS) entry which is preliminary data.</text>
</comment>
<dbReference type="AlphaFoldDB" id="A0A7W5AYX3"/>
<dbReference type="SUPFAM" id="SSF55729">
    <property type="entry name" value="Acyl-CoA N-acyltransferases (Nat)"/>
    <property type="match status" value="1"/>
</dbReference>
<feature type="domain" description="N-acetyltransferase" evidence="3">
    <location>
        <begin position="7"/>
        <end position="132"/>
    </location>
</feature>
<proteinExistence type="predicted"/>
<protein>
    <submittedName>
        <fullName evidence="4">GNAT superfamily N-acetyltransferase</fullName>
    </submittedName>
</protein>
<dbReference type="PROSITE" id="PS51186">
    <property type="entry name" value="GNAT"/>
    <property type="match status" value="1"/>
</dbReference>
<dbReference type="InterPro" id="IPR045039">
    <property type="entry name" value="NSI-like"/>
</dbReference>
<dbReference type="Gene3D" id="3.40.630.30">
    <property type="match status" value="1"/>
</dbReference>
<keyword evidence="5" id="KW-1185">Reference proteome</keyword>
<dbReference type="GO" id="GO:0008080">
    <property type="term" value="F:N-acetyltransferase activity"/>
    <property type="evidence" value="ECO:0007669"/>
    <property type="project" value="InterPro"/>
</dbReference>
<keyword evidence="1 4" id="KW-0808">Transferase</keyword>
<evidence type="ECO:0000256" key="2">
    <source>
        <dbReference type="ARBA" id="ARBA00023315"/>
    </source>
</evidence>
<sequence length="132" mass="15114">MMEQEIAINLPINPDEVPILRELVGWDGRHSDYPRLFERCNFWAGLRDEKNELIAFGYIAGMGLQHGYMEDIIVHPHHQSKGIGQALVIKLLQEAERFGLEIVTLTFDSKHEPFYEAAGFVSCCGGVWRKKE</sequence>
<dbReference type="PANTHER" id="PTHR43626">
    <property type="entry name" value="ACYL-COA N-ACYLTRANSFERASE"/>
    <property type="match status" value="1"/>
</dbReference>
<gene>
    <name evidence="4" type="ORF">FHS18_003390</name>
</gene>
<evidence type="ECO:0000313" key="4">
    <source>
        <dbReference type="EMBL" id="MBB3111322.1"/>
    </source>
</evidence>
<dbReference type="GO" id="GO:0005737">
    <property type="term" value="C:cytoplasm"/>
    <property type="evidence" value="ECO:0007669"/>
    <property type="project" value="TreeGrafter"/>
</dbReference>
<organism evidence="4 5">
    <name type="scientific">Paenibacillus phyllosphaerae</name>
    <dbReference type="NCBI Taxonomy" id="274593"/>
    <lineage>
        <taxon>Bacteria</taxon>
        <taxon>Bacillati</taxon>
        <taxon>Bacillota</taxon>
        <taxon>Bacilli</taxon>
        <taxon>Bacillales</taxon>
        <taxon>Paenibacillaceae</taxon>
        <taxon>Paenibacillus</taxon>
    </lineage>
</organism>
<keyword evidence="2" id="KW-0012">Acyltransferase</keyword>
<dbReference type="PANTHER" id="PTHR43626:SF4">
    <property type="entry name" value="GCN5-RELATED N-ACETYLTRANSFERASE 2, CHLOROPLASTIC"/>
    <property type="match status" value="1"/>
</dbReference>
<name>A0A7W5AYX3_9BACL</name>
<reference evidence="4 5" key="1">
    <citation type="submission" date="2020-08" db="EMBL/GenBank/DDBJ databases">
        <title>Genomic Encyclopedia of Type Strains, Phase III (KMG-III): the genomes of soil and plant-associated and newly described type strains.</title>
        <authorList>
            <person name="Whitman W."/>
        </authorList>
    </citation>
    <scope>NUCLEOTIDE SEQUENCE [LARGE SCALE GENOMIC DNA]</scope>
    <source>
        <strain evidence="4 5">CECT 5862</strain>
    </source>
</reference>
<dbReference type="CDD" id="cd04301">
    <property type="entry name" value="NAT_SF"/>
    <property type="match status" value="1"/>
</dbReference>
<dbReference type="Proteomes" id="UP000570361">
    <property type="component" value="Unassembled WGS sequence"/>
</dbReference>
<evidence type="ECO:0000313" key="5">
    <source>
        <dbReference type="Proteomes" id="UP000570361"/>
    </source>
</evidence>